<dbReference type="EMBL" id="JAENRR010000017">
    <property type="protein sequence ID" value="MBK3517514.1"/>
    <property type="molecule type" value="Genomic_DNA"/>
</dbReference>
<comment type="caution">
    <text evidence="2">The sequence shown here is derived from an EMBL/GenBank/DDBJ whole genome shotgun (WGS) entry which is preliminary data.</text>
</comment>
<evidence type="ECO:0000313" key="3">
    <source>
        <dbReference type="Proteomes" id="UP000605676"/>
    </source>
</evidence>
<proteinExistence type="predicted"/>
<organism evidence="2 3">
    <name type="scientific">Carboxylicivirga marina</name>
    <dbReference type="NCBI Taxonomy" id="2800988"/>
    <lineage>
        <taxon>Bacteria</taxon>
        <taxon>Pseudomonadati</taxon>
        <taxon>Bacteroidota</taxon>
        <taxon>Bacteroidia</taxon>
        <taxon>Marinilabiliales</taxon>
        <taxon>Marinilabiliaceae</taxon>
        <taxon>Carboxylicivirga</taxon>
    </lineage>
</organism>
<accession>A0ABS1HIN9</accession>
<dbReference type="InterPro" id="IPR026444">
    <property type="entry name" value="Secre_tail"/>
</dbReference>
<keyword evidence="3" id="KW-1185">Reference proteome</keyword>
<keyword evidence="1" id="KW-0732">Signal</keyword>
<feature type="chain" id="PRO_5046935797" evidence="1">
    <location>
        <begin position="25"/>
        <end position="1103"/>
    </location>
</feature>
<dbReference type="NCBIfam" id="TIGR04183">
    <property type="entry name" value="Por_Secre_tail"/>
    <property type="match status" value="1"/>
</dbReference>
<name>A0ABS1HIN9_9BACT</name>
<protein>
    <submittedName>
        <fullName evidence="2">T9SS type A sorting domain-containing protein</fullName>
    </submittedName>
</protein>
<feature type="signal peptide" evidence="1">
    <location>
        <begin position="1"/>
        <end position="24"/>
    </location>
</feature>
<evidence type="ECO:0000256" key="1">
    <source>
        <dbReference type="SAM" id="SignalP"/>
    </source>
</evidence>
<reference evidence="2 3" key="1">
    <citation type="submission" date="2021-01" db="EMBL/GenBank/DDBJ databases">
        <title>Carboxyliciviraga sp.nov., isolated from coastal sediments.</title>
        <authorList>
            <person name="Lu D."/>
            <person name="Zhang T."/>
        </authorList>
    </citation>
    <scope>NUCLEOTIDE SEQUENCE [LARGE SCALE GENOMIC DNA]</scope>
    <source>
        <strain evidence="2 3">N1Y132</strain>
    </source>
</reference>
<gene>
    <name evidence="2" type="ORF">JIV24_09215</name>
</gene>
<sequence>MKNNIKYIFLLTIMLVLGFGNSIAQETVAVREDFVDIKKADVTVVTDNPEYSWKWVSPYSGIEWYGFSNIVGRDPIDGMVIEGKRINIMEGEYLEAVVPADKMLGVSKLLLGFKKTMDVEINGEVAWTGTHNKLSLSKAIWAENIDAKSPYRIRFKQSPSSDGMVQLRVCHLYGWTPVEISQGATAEDGMTAELELSEALTIPNDTTIYVGHGFDIDVNTKGSEEDVEIEKVDIYNNGTKVKLYFTNITYRHHSVKVVYDKSIGGFISVNDNTMQSYEGLEITNNSPIVPPLLRKPCWTNDGTFVTIRFDKDMQQFNLTDGGGFTINGSLSGSLAIDSLYTVEDNLEQIVLRLSSPAVANDILTVSYAGENIKSADEGVLEALSDFPVVNSMVGADAQLTLDPATDLLGTYVRVYLSKELNVLPVDIVSSFEVKVNNQVRNITNVTFYEDRANELCVFMESPTIKTDEITISYSGDNLSTTEDASVVKFTDQPVVNHSPGVPPLPLVAITDSAATKVIVEFEFTLGLYALDALAKGDFVVEITTMDGTMVKDSLVNFAFPSWEHPIYGTIYERNKVEMEFTKPVLFSDHLHIIYTGTSIQGWDRGVVLPFDMTLHSQMAGADAFAHKAILSDDLSSIFVEFTQDLQVNYVFDDQESENPDAQQVNIDPADFMISINDSENIGNPDILPTKRSFATFVSRYFHDENSLILNLDLDFYQITDWDTVTVQTPLGSVEWMFEDSTRVTPVETYLNDQGSYDWGRTENVTGVWVPQWEELLEARTDSGLVKWSYNGAEMTDTLGRFVPENDTLVAIPFFANGLELLLDTIVVKDTSYVEFSFGDTITGSFQSYMRKGNITWDYGDSTIVNRGKSAPYGTLLTSYDINGVYTAILDTSFVPTDSTSIYWKGGDDLTLTYVPGANRIKTVEQAYDEVLTIPDSTTIVTTAPVYDPVSFIISAPAEFAGSIFKDSVRTVDDAYWVLTMDYKYKSQGFRTGVVQPFAFDMQIPMDAVNKSALAKDFVEPDKEEDELTVYPLTSPVDYSLSINNADGFTNVQVYSLSGMLMIQKTISDSSMDIPVAHMPSGIYIVVLSGSETKERFTGKIVKQ</sequence>
<evidence type="ECO:0000313" key="2">
    <source>
        <dbReference type="EMBL" id="MBK3517514.1"/>
    </source>
</evidence>
<dbReference type="Proteomes" id="UP000605676">
    <property type="component" value="Unassembled WGS sequence"/>
</dbReference>
<dbReference type="RefSeq" id="WP_200464744.1">
    <property type="nucleotide sequence ID" value="NZ_JAENRR010000017.1"/>
</dbReference>